<dbReference type="AlphaFoldDB" id="A0A0E3YZF9"/>
<dbReference type="KEGG" id="psuw:WQ53_00045"/>
<keyword evidence="3" id="KW-1185">Reference proteome</keyword>
<evidence type="ECO:0000256" key="1">
    <source>
        <dbReference type="SAM" id="SignalP"/>
    </source>
</evidence>
<proteinExistence type="predicted"/>
<dbReference type="EMBL" id="CP011144">
    <property type="protein sequence ID" value="AKC85404.1"/>
    <property type="molecule type" value="Genomic_DNA"/>
</dbReference>
<accession>A0A0E3YZF9</accession>
<dbReference type="PATRIC" id="fig|314722.6.peg.11"/>
<evidence type="ECO:0000313" key="2">
    <source>
        <dbReference type="EMBL" id="AKC85404.1"/>
    </source>
</evidence>
<dbReference type="RefSeq" id="WP_052629412.1">
    <property type="nucleotide sequence ID" value="NZ_CP011144.1"/>
</dbReference>
<keyword evidence="1" id="KW-0732">Signal</keyword>
<dbReference type="PROSITE" id="PS51257">
    <property type="entry name" value="PROKAR_LIPOPROTEIN"/>
    <property type="match status" value="1"/>
</dbReference>
<evidence type="ECO:0008006" key="4">
    <source>
        <dbReference type="Google" id="ProtNLM"/>
    </source>
</evidence>
<gene>
    <name evidence="2" type="ORF">WQ53_00045</name>
</gene>
<organism evidence="2 3">
    <name type="scientific">Pseudoxanthomonas suwonensis</name>
    <dbReference type="NCBI Taxonomy" id="314722"/>
    <lineage>
        <taxon>Bacteria</taxon>
        <taxon>Pseudomonadati</taxon>
        <taxon>Pseudomonadota</taxon>
        <taxon>Gammaproteobacteria</taxon>
        <taxon>Lysobacterales</taxon>
        <taxon>Lysobacteraceae</taxon>
        <taxon>Pseudoxanthomonas</taxon>
    </lineage>
</organism>
<reference evidence="2 3" key="1">
    <citation type="journal article" date="2015" name="Genome Announc.">
        <title>Complete Genome Sequence of Pseudoxanthomonas suwonensis Strain J1, a Cellulose-Degrading Bacterium Isolated from Leaf- and Wood-Enriched Soil.</title>
        <authorList>
            <person name="Hou L."/>
            <person name="Jiang J."/>
            <person name="Xu Z."/>
            <person name="Zhou Y."/>
            <person name="Leung F.C."/>
        </authorList>
    </citation>
    <scope>NUCLEOTIDE SEQUENCE [LARGE SCALE GENOMIC DNA]</scope>
    <source>
        <strain evidence="2 3">J1</strain>
    </source>
</reference>
<feature type="signal peptide" evidence="1">
    <location>
        <begin position="1"/>
        <end position="18"/>
    </location>
</feature>
<name>A0A0E3YZF9_9GAMM</name>
<dbReference type="OrthoDB" id="6315657at2"/>
<protein>
    <recommendedName>
        <fullName evidence="4">Secreted protein</fullName>
    </recommendedName>
</protein>
<feature type="chain" id="PRO_5002416329" description="Secreted protein" evidence="1">
    <location>
        <begin position="19"/>
        <end position="157"/>
    </location>
</feature>
<sequence length="157" mass="16812">MKLRYLMLLCALPAQAAAACMFTSNMAPFPADTSALVDNARIPAPEIASSSLVRGAGGGATCDALGFVSVQLRWPRGSDYSLDQIGFEYRVVVGEAPEGLFPGTVLASPVSGRRAEHQFIFQDLPPAQQRPLDLVLEVRAVTPDRQRGAPARFVLGR</sequence>
<evidence type="ECO:0000313" key="3">
    <source>
        <dbReference type="Proteomes" id="UP000033067"/>
    </source>
</evidence>
<dbReference type="Proteomes" id="UP000033067">
    <property type="component" value="Chromosome"/>
</dbReference>